<accession>A0A5N6QMG2</accession>
<sequence length="75" mass="8927">MGNWFGRKKVVHPLPQEYSPSCLRVKVRMTKTQLRELMDLSKGDSELGRLILQECMEGRLSARVWPQERFNPRRR</sequence>
<organism evidence="1 2">
    <name type="scientific">Carpinus fangiana</name>
    <dbReference type="NCBI Taxonomy" id="176857"/>
    <lineage>
        <taxon>Eukaryota</taxon>
        <taxon>Viridiplantae</taxon>
        <taxon>Streptophyta</taxon>
        <taxon>Embryophyta</taxon>
        <taxon>Tracheophyta</taxon>
        <taxon>Spermatophyta</taxon>
        <taxon>Magnoliopsida</taxon>
        <taxon>eudicotyledons</taxon>
        <taxon>Gunneridae</taxon>
        <taxon>Pentapetalae</taxon>
        <taxon>rosids</taxon>
        <taxon>fabids</taxon>
        <taxon>Fagales</taxon>
        <taxon>Betulaceae</taxon>
        <taxon>Carpinus</taxon>
    </lineage>
</organism>
<evidence type="ECO:0000313" key="2">
    <source>
        <dbReference type="Proteomes" id="UP000327013"/>
    </source>
</evidence>
<keyword evidence="2" id="KW-1185">Reference proteome</keyword>
<evidence type="ECO:0000313" key="1">
    <source>
        <dbReference type="EMBL" id="KAE7999293.1"/>
    </source>
</evidence>
<proteinExistence type="predicted"/>
<reference evidence="1 2" key="1">
    <citation type="submission" date="2019-06" db="EMBL/GenBank/DDBJ databases">
        <title>A chromosomal-level reference genome of Carpinus fangiana (Coryloideae, Betulaceae).</title>
        <authorList>
            <person name="Yang X."/>
            <person name="Wang Z."/>
            <person name="Zhang L."/>
            <person name="Hao G."/>
            <person name="Liu J."/>
            <person name="Yang Y."/>
        </authorList>
    </citation>
    <scope>NUCLEOTIDE SEQUENCE [LARGE SCALE GENOMIC DNA]</scope>
    <source>
        <strain evidence="1">Cfa_2016G</strain>
        <tissue evidence="1">Leaf</tissue>
    </source>
</reference>
<gene>
    <name evidence="1" type="ORF">FH972_003740</name>
</gene>
<dbReference type="AlphaFoldDB" id="A0A5N6QMG2"/>
<dbReference type="EMBL" id="CM017321">
    <property type="protein sequence ID" value="KAE7999293.1"/>
    <property type="molecule type" value="Genomic_DNA"/>
</dbReference>
<name>A0A5N6QMG2_9ROSI</name>
<dbReference type="OrthoDB" id="1679286at2759"/>
<protein>
    <submittedName>
        <fullName evidence="1">Uncharacterized protein</fullName>
    </submittedName>
</protein>
<dbReference type="Proteomes" id="UP000327013">
    <property type="component" value="Chromosome 1"/>
</dbReference>